<dbReference type="AlphaFoldDB" id="A0A1T1ATX5"/>
<evidence type="ECO:0000313" key="3">
    <source>
        <dbReference type="Proteomes" id="UP000190750"/>
    </source>
</evidence>
<name>A0A1T1ATX5_RHOFE</name>
<protein>
    <submittedName>
        <fullName evidence="1">Uncharacterized protein</fullName>
    </submittedName>
</protein>
<evidence type="ECO:0000313" key="2">
    <source>
        <dbReference type="EMBL" id="OOV11101.1"/>
    </source>
</evidence>
<sequence length="77" mass="8901">MPQMQHIGKYLQYKMKVKISWKGFTTLVFTELRHFHAVLVMPTNIQKGLVDSRHQRAQSLKLEALVVRLLSLHCGGL</sequence>
<dbReference type="STRING" id="28066.RF819_00060"/>
<dbReference type="EMBL" id="MTJN01000002">
    <property type="protein sequence ID" value="OOV07517.1"/>
    <property type="molecule type" value="Genomic_DNA"/>
</dbReference>
<dbReference type="EMBL" id="MTJN01000001">
    <property type="protein sequence ID" value="OOV11101.1"/>
    <property type="molecule type" value="Genomic_DNA"/>
</dbReference>
<reference evidence="1 3" key="1">
    <citation type="submission" date="2017-01" db="EMBL/GenBank/DDBJ databases">
        <title>Genome sequencing of Rhodoferax fermentans JCM 7819.</title>
        <authorList>
            <person name="Kim Y.J."/>
            <person name="Farh M.E.-A."/>
            <person name="Yang D.-C."/>
        </authorList>
    </citation>
    <scope>NUCLEOTIDE SEQUENCE [LARGE SCALE GENOMIC DNA]</scope>
    <source>
        <strain evidence="1 3">JCM 7819</strain>
    </source>
</reference>
<keyword evidence="3" id="KW-1185">Reference proteome</keyword>
<proteinExistence type="predicted"/>
<gene>
    <name evidence="2" type="ORF">RF819_00060</name>
    <name evidence="1" type="ORF">RF819_12945</name>
</gene>
<evidence type="ECO:0000313" key="1">
    <source>
        <dbReference type="EMBL" id="OOV07517.1"/>
    </source>
</evidence>
<organism evidence="1 3">
    <name type="scientific">Rhodoferax fermentans</name>
    <dbReference type="NCBI Taxonomy" id="28066"/>
    <lineage>
        <taxon>Bacteria</taxon>
        <taxon>Pseudomonadati</taxon>
        <taxon>Pseudomonadota</taxon>
        <taxon>Betaproteobacteria</taxon>
        <taxon>Burkholderiales</taxon>
        <taxon>Comamonadaceae</taxon>
        <taxon>Rhodoferax</taxon>
    </lineage>
</organism>
<accession>A0A1T1ATX5</accession>
<dbReference type="Proteomes" id="UP000190750">
    <property type="component" value="Unassembled WGS sequence"/>
</dbReference>
<comment type="caution">
    <text evidence="1">The sequence shown here is derived from an EMBL/GenBank/DDBJ whole genome shotgun (WGS) entry which is preliminary data.</text>
</comment>